<sequence>MDALSGRSYELAEALKRRRTDLRCKRTTSDVGVIVSERFQNAIAKVEEFSDRLMKIVAAVQRRIHHLFSAYALQTGCSERDKDEFWSLPVENTADVPSLDVIVDAGDPNGHDGAKKTAVMVVWIT</sequence>
<accession>A0A3P8AN96</accession>
<gene>
    <name evidence="1" type="ORF">HPBE_LOCUS18541</name>
</gene>
<evidence type="ECO:0000313" key="1">
    <source>
        <dbReference type="EMBL" id="VDP11981.1"/>
    </source>
</evidence>
<name>A0A183G9C9_HELPZ</name>
<proteinExistence type="predicted"/>
<dbReference type="EMBL" id="UZAH01030755">
    <property type="protein sequence ID" value="VDP11981.1"/>
    <property type="molecule type" value="Genomic_DNA"/>
</dbReference>
<evidence type="ECO:0000313" key="3">
    <source>
        <dbReference type="WBParaSite" id="HPBE_0001854201-mRNA-1"/>
    </source>
</evidence>
<protein>
    <submittedName>
        <fullName evidence="3">Rx_N domain-containing protein</fullName>
    </submittedName>
</protein>
<accession>A0A183G9C9</accession>
<reference evidence="1 2" key="1">
    <citation type="submission" date="2018-11" db="EMBL/GenBank/DDBJ databases">
        <authorList>
            <consortium name="Pathogen Informatics"/>
        </authorList>
    </citation>
    <scope>NUCLEOTIDE SEQUENCE [LARGE SCALE GENOMIC DNA]</scope>
</reference>
<dbReference type="Proteomes" id="UP000050761">
    <property type="component" value="Unassembled WGS sequence"/>
</dbReference>
<keyword evidence="2" id="KW-1185">Reference proteome</keyword>
<reference evidence="3" key="2">
    <citation type="submission" date="2019-09" db="UniProtKB">
        <authorList>
            <consortium name="WormBaseParasite"/>
        </authorList>
    </citation>
    <scope>IDENTIFICATION</scope>
</reference>
<organism evidence="2 3">
    <name type="scientific">Heligmosomoides polygyrus</name>
    <name type="common">Parasitic roundworm</name>
    <dbReference type="NCBI Taxonomy" id="6339"/>
    <lineage>
        <taxon>Eukaryota</taxon>
        <taxon>Metazoa</taxon>
        <taxon>Ecdysozoa</taxon>
        <taxon>Nematoda</taxon>
        <taxon>Chromadorea</taxon>
        <taxon>Rhabditida</taxon>
        <taxon>Rhabditina</taxon>
        <taxon>Rhabditomorpha</taxon>
        <taxon>Strongyloidea</taxon>
        <taxon>Heligmosomidae</taxon>
        <taxon>Heligmosomoides</taxon>
    </lineage>
</organism>
<dbReference type="AlphaFoldDB" id="A0A183G9C9"/>
<dbReference type="WBParaSite" id="HPBE_0001854201-mRNA-1">
    <property type="protein sequence ID" value="HPBE_0001854201-mRNA-1"/>
    <property type="gene ID" value="HPBE_0001854201"/>
</dbReference>
<evidence type="ECO:0000313" key="2">
    <source>
        <dbReference type="Proteomes" id="UP000050761"/>
    </source>
</evidence>